<proteinExistence type="predicted"/>
<feature type="domain" description="Alpha-L-glutamate ligase-related protein ATP-grasp" evidence="2">
    <location>
        <begin position="185"/>
        <end position="348"/>
    </location>
</feature>
<evidence type="ECO:0000256" key="1">
    <source>
        <dbReference type="SAM" id="Phobius"/>
    </source>
</evidence>
<protein>
    <recommendedName>
        <fullName evidence="2">Alpha-L-glutamate ligase-related protein ATP-grasp domain-containing protein</fullName>
    </recommendedName>
</protein>
<keyword evidence="1" id="KW-0812">Transmembrane</keyword>
<evidence type="ECO:0000259" key="2">
    <source>
        <dbReference type="Pfam" id="PF14397"/>
    </source>
</evidence>
<keyword evidence="1" id="KW-0472">Membrane</keyword>
<keyword evidence="1" id="KW-1133">Transmembrane helix</keyword>
<sequence length="387" mass="43779">MGVHVFSLALAIKLWNEPHYRKSSYAADVRDNFRNVAVPGTGFPLSILAINKNVTIAFLIFLYPLLCLVAAIGHARRNKDELFKLAYREQLLAPRDWFSLWRINSRLAAWHSLVTRSTDAKEPTEGWHEYAMENKWLFLQKGMKLGVAVSPVLSQPARLCIKHRNEEGGLGIHFFKNALNGGDWIIQEVMENHDDVAKLLPNDAPLSTFRVMTASNMYRIGEARKTEKEDVFPLSCVFRAGRAGASTDHSSILFDVDLKTGTIGRGTTNAQWYQIGKTLGVPWGPPQPIYYHPDSQTKVSGLKIPDFQKRILDVALHAHKVMLPRVPIAGWDVVLSKSNGPCLLEVNLSCNFFRGSFDESKYYQFIHSYFSFCQKQQDQRQQAAAIN</sequence>
<dbReference type="AlphaFoldDB" id="A0A7S3NHN2"/>
<dbReference type="SUPFAM" id="SSF56059">
    <property type="entry name" value="Glutathione synthetase ATP-binding domain-like"/>
    <property type="match status" value="1"/>
</dbReference>
<name>A0A7S3NHN2_9STRA</name>
<reference evidence="3" key="1">
    <citation type="submission" date="2021-01" db="EMBL/GenBank/DDBJ databases">
        <authorList>
            <person name="Corre E."/>
            <person name="Pelletier E."/>
            <person name="Niang G."/>
            <person name="Scheremetjew M."/>
            <person name="Finn R."/>
            <person name="Kale V."/>
            <person name="Holt S."/>
            <person name="Cochrane G."/>
            <person name="Meng A."/>
            <person name="Brown T."/>
            <person name="Cohen L."/>
        </authorList>
    </citation>
    <scope>NUCLEOTIDE SEQUENCE</scope>
    <source>
        <strain evidence="3">CCMP1510</strain>
    </source>
</reference>
<dbReference type="Pfam" id="PF14397">
    <property type="entry name" value="ATPgrasp_ST"/>
    <property type="match status" value="1"/>
</dbReference>
<accession>A0A7S3NHN2</accession>
<feature type="transmembrane region" description="Helical" evidence="1">
    <location>
        <begin position="54"/>
        <end position="75"/>
    </location>
</feature>
<organism evidence="3">
    <name type="scientific">Aureoumbra lagunensis</name>
    <dbReference type="NCBI Taxonomy" id="44058"/>
    <lineage>
        <taxon>Eukaryota</taxon>
        <taxon>Sar</taxon>
        <taxon>Stramenopiles</taxon>
        <taxon>Ochrophyta</taxon>
        <taxon>Pelagophyceae</taxon>
        <taxon>Pelagomonadales</taxon>
        <taxon>Aureoumbra</taxon>
    </lineage>
</organism>
<evidence type="ECO:0000313" key="3">
    <source>
        <dbReference type="EMBL" id="CAE0360876.1"/>
    </source>
</evidence>
<dbReference type="EMBL" id="HBIJ01002331">
    <property type="protein sequence ID" value="CAE0360876.1"/>
    <property type="molecule type" value="Transcribed_RNA"/>
</dbReference>
<dbReference type="InterPro" id="IPR039523">
    <property type="entry name" value="RimK-rel_E_lig_ATP-grasp"/>
</dbReference>
<gene>
    <name evidence="3" type="ORF">ALAG00032_LOCUS1607</name>
</gene>